<dbReference type="EMBL" id="PYZH01000044">
    <property type="protein sequence ID" value="PTF14137.1"/>
    <property type="molecule type" value="Genomic_DNA"/>
</dbReference>
<accession>A0A2K4DRK3</accession>
<evidence type="ECO:0000313" key="5">
    <source>
        <dbReference type="Proteomes" id="UP000242547"/>
    </source>
</evidence>
<dbReference type="GeneID" id="48888779"/>
<dbReference type="EMBL" id="PYZI01000003">
    <property type="protein sequence ID" value="PTF14577.1"/>
    <property type="molecule type" value="Genomic_DNA"/>
</dbReference>
<dbReference type="Proteomes" id="UP000242088">
    <property type="component" value="Unassembled WGS sequence"/>
</dbReference>
<dbReference type="OrthoDB" id="2409501at2"/>
<evidence type="ECO:0000313" key="6">
    <source>
        <dbReference type="Proteomes" id="UP000243350"/>
    </source>
</evidence>
<reference evidence="1" key="3">
    <citation type="submission" date="2018-03" db="EMBL/GenBank/DDBJ databases">
        <authorList>
            <person name="Keele B.F."/>
        </authorList>
    </citation>
    <scope>NUCLEOTIDE SEQUENCE</scope>
    <source>
        <strain evidence="2">SNUC 4143</strain>
        <strain evidence="1">SNUC 761</strain>
    </source>
</reference>
<evidence type="ECO:0000313" key="2">
    <source>
        <dbReference type="EMBL" id="PTF14137.1"/>
    </source>
</evidence>
<dbReference type="InterPro" id="IPR021321">
    <property type="entry name" value="DUF2922"/>
</dbReference>
<dbReference type="Proteomes" id="UP000243350">
    <property type="component" value="Unassembled WGS sequence"/>
</dbReference>
<evidence type="ECO:0000313" key="1">
    <source>
        <dbReference type="EMBL" id="PTE73462.1"/>
    </source>
</evidence>
<evidence type="ECO:0000313" key="4">
    <source>
        <dbReference type="Proteomes" id="UP000242088"/>
    </source>
</evidence>
<proteinExistence type="predicted"/>
<comment type="caution">
    <text evidence="1">The sequence shown here is derived from an EMBL/GenBank/DDBJ whole genome shotgun (WGS) entry which is preliminary data.</text>
</comment>
<reference evidence="3" key="2">
    <citation type="submission" date="2018-03" db="EMBL/GenBank/DDBJ databases">
        <authorList>
            <person name="Naushad S."/>
        </authorList>
    </citation>
    <scope>NUCLEOTIDE SEQUENCE</scope>
    <source>
        <strain evidence="3">SNUC 1409</strain>
    </source>
</reference>
<keyword evidence="4" id="KW-1185">Reference proteome</keyword>
<dbReference type="EMBL" id="PYZL01000030">
    <property type="protein sequence ID" value="PTE73462.1"/>
    <property type="molecule type" value="Genomic_DNA"/>
</dbReference>
<gene>
    <name evidence="1" type="ORF">BUY44_05855</name>
    <name evidence="3" type="ORF">BUY47_03935</name>
    <name evidence="2" type="ORF">BUY48_07760</name>
</gene>
<sequence>MSKTLELVFKTNLNKSAKLQFPQIEGAITEAGARAAMDNIIKLNILKPSAGTPVKVDSAQIVDVTTTVIFAEK</sequence>
<protein>
    <submittedName>
        <fullName evidence="1">DUF2922 domain-containing protein</fullName>
    </submittedName>
</protein>
<name>A0A2K4DRK3_9STAP</name>
<dbReference type="Pfam" id="PF11148">
    <property type="entry name" value="DUF2922"/>
    <property type="match status" value="1"/>
</dbReference>
<dbReference type="Proteomes" id="UP000242547">
    <property type="component" value="Unassembled WGS sequence"/>
</dbReference>
<reference evidence="4 5" key="1">
    <citation type="journal article" date="2016" name="Front. Microbiol.">
        <title>Comprehensive Phylogenetic Analysis of Bovine Non-aureus Staphylococci Species Based on Whole-Genome Sequencing.</title>
        <authorList>
            <person name="Naushad S."/>
            <person name="Barkema H.W."/>
            <person name="Luby C."/>
            <person name="Condas L.A."/>
            <person name="Nobrega D.B."/>
            <person name="Carson D.A."/>
            <person name="De Buck J."/>
        </authorList>
    </citation>
    <scope>NUCLEOTIDE SEQUENCE [LARGE SCALE GENOMIC DNA]</scope>
    <source>
        <strain evidence="3 4">SNUC 1409</strain>
        <strain evidence="2 6">SNUC 4143</strain>
        <strain evidence="1 5">SNUC 761</strain>
    </source>
</reference>
<evidence type="ECO:0000313" key="3">
    <source>
        <dbReference type="EMBL" id="PTF14577.1"/>
    </source>
</evidence>
<dbReference type="AlphaFoldDB" id="A0A2K4DRK3"/>
<dbReference type="RefSeq" id="WP_103166126.1">
    <property type="nucleotide sequence ID" value="NZ_CP130489.1"/>
</dbReference>
<organism evidence="1 5">
    <name type="scientific">Staphylococcus devriesei</name>
    <dbReference type="NCBI Taxonomy" id="586733"/>
    <lineage>
        <taxon>Bacteria</taxon>
        <taxon>Bacillati</taxon>
        <taxon>Bacillota</taxon>
        <taxon>Bacilli</taxon>
        <taxon>Bacillales</taxon>
        <taxon>Staphylococcaceae</taxon>
        <taxon>Staphylococcus</taxon>
    </lineage>
</organism>